<dbReference type="PANTHER" id="PTHR43401:SF2">
    <property type="entry name" value="L-THREONINE 3-DEHYDROGENASE"/>
    <property type="match status" value="1"/>
</dbReference>
<evidence type="ECO:0000259" key="5">
    <source>
        <dbReference type="SMART" id="SM00829"/>
    </source>
</evidence>
<dbReference type="InterPro" id="IPR011032">
    <property type="entry name" value="GroES-like_sf"/>
</dbReference>
<dbReference type="PANTHER" id="PTHR43401">
    <property type="entry name" value="L-THREONINE 3-DEHYDROGENASE"/>
    <property type="match status" value="1"/>
</dbReference>
<dbReference type="PROSITE" id="PS00059">
    <property type="entry name" value="ADH_ZINC"/>
    <property type="match status" value="1"/>
</dbReference>
<dbReference type="RefSeq" id="WP_066520303.1">
    <property type="nucleotide sequence ID" value="NZ_CABMOF010000003.1"/>
</dbReference>
<reference evidence="7" key="1">
    <citation type="submission" date="2016-02" db="EMBL/GenBank/DDBJ databases">
        <authorList>
            <person name="Mitreva M."/>
            <person name="Pepin K.H."/>
            <person name="Mihindukulasuriya K.A."/>
            <person name="Fulton R."/>
            <person name="Fronick C."/>
            <person name="O'Laughlin M."/>
            <person name="Miner T."/>
            <person name="Herter B."/>
            <person name="Rosa B.A."/>
            <person name="Cordes M."/>
            <person name="Tomlinson C."/>
            <person name="Wollam A."/>
            <person name="Palsikar V.B."/>
            <person name="Mardis E.R."/>
            <person name="Wilson R.K."/>
        </authorList>
    </citation>
    <scope>NUCLEOTIDE SEQUENCE [LARGE SCALE GENOMIC DNA]</scope>
    <source>
        <strain evidence="7">DSM 22607</strain>
    </source>
</reference>
<dbReference type="STRING" id="626937.HMPREF3293_00906"/>
<dbReference type="Pfam" id="PF08240">
    <property type="entry name" value="ADH_N"/>
    <property type="match status" value="1"/>
</dbReference>
<keyword evidence="1 4" id="KW-0479">Metal-binding</keyword>
<proteinExistence type="inferred from homology"/>
<evidence type="ECO:0000256" key="3">
    <source>
        <dbReference type="ARBA" id="ARBA00023002"/>
    </source>
</evidence>
<dbReference type="OrthoDB" id="9769198at2"/>
<dbReference type="GO" id="GO:0016491">
    <property type="term" value="F:oxidoreductase activity"/>
    <property type="evidence" value="ECO:0007669"/>
    <property type="project" value="UniProtKB-KW"/>
</dbReference>
<dbReference type="InterPro" id="IPR036291">
    <property type="entry name" value="NAD(P)-bd_dom_sf"/>
</dbReference>
<dbReference type="InterPro" id="IPR002328">
    <property type="entry name" value="ADH_Zn_CS"/>
</dbReference>
<dbReference type="InterPro" id="IPR020843">
    <property type="entry name" value="ER"/>
</dbReference>
<dbReference type="SMART" id="SM00829">
    <property type="entry name" value="PKS_ER"/>
    <property type="match status" value="1"/>
</dbReference>
<dbReference type="Gene3D" id="3.40.50.720">
    <property type="entry name" value="NAD(P)-binding Rossmann-like Domain"/>
    <property type="match status" value="1"/>
</dbReference>
<organism evidence="6 7">
    <name type="scientific">Christensenella minuta</name>
    <dbReference type="NCBI Taxonomy" id="626937"/>
    <lineage>
        <taxon>Bacteria</taxon>
        <taxon>Bacillati</taxon>
        <taxon>Bacillota</taxon>
        <taxon>Clostridia</taxon>
        <taxon>Christensenellales</taxon>
        <taxon>Christensenellaceae</taxon>
        <taxon>Christensenella</taxon>
    </lineage>
</organism>
<evidence type="ECO:0000313" key="7">
    <source>
        <dbReference type="Proteomes" id="UP000070366"/>
    </source>
</evidence>
<dbReference type="InterPro" id="IPR013149">
    <property type="entry name" value="ADH-like_C"/>
</dbReference>
<keyword evidence="2 4" id="KW-0862">Zinc</keyword>
<keyword evidence="7" id="KW-1185">Reference proteome</keyword>
<dbReference type="Gene3D" id="3.90.180.10">
    <property type="entry name" value="Medium-chain alcohol dehydrogenases, catalytic domain"/>
    <property type="match status" value="1"/>
</dbReference>
<name>A0A136Q694_9FIRM</name>
<gene>
    <name evidence="6" type="ORF">HMPREF3293_00906</name>
</gene>
<evidence type="ECO:0000256" key="2">
    <source>
        <dbReference type="ARBA" id="ARBA00022833"/>
    </source>
</evidence>
<dbReference type="KEGG" id="cmiu:B1H56_01535"/>
<feature type="domain" description="Enoyl reductase (ER)" evidence="5">
    <location>
        <begin position="7"/>
        <end position="336"/>
    </location>
</feature>
<comment type="similarity">
    <text evidence="4">Belongs to the zinc-containing alcohol dehydrogenase family.</text>
</comment>
<comment type="cofactor">
    <cofactor evidence="4">
        <name>Zn(2+)</name>
        <dbReference type="ChEBI" id="CHEBI:29105"/>
    </cofactor>
</comment>
<protein>
    <submittedName>
        <fullName evidence="6">GroES-like protein</fullName>
    </submittedName>
</protein>
<dbReference type="InterPro" id="IPR013154">
    <property type="entry name" value="ADH-like_N"/>
</dbReference>
<dbReference type="Pfam" id="PF00107">
    <property type="entry name" value="ADH_zinc_N"/>
    <property type="match status" value="1"/>
</dbReference>
<dbReference type="AlphaFoldDB" id="A0A136Q694"/>
<evidence type="ECO:0000256" key="4">
    <source>
        <dbReference type="RuleBase" id="RU361277"/>
    </source>
</evidence>
<dbReference type="SUPFAM" id="SSF51735">
    <property type="entry name" value="NAD(P)-binding Rossmann-fold domains"/>
    <property type="match status" value="1"/>
</dbReference>
<comment type="caution">
    <text evidence="6">The sequence shown here is derived from an EMBL/GenBank/DDBJ whole genome shotgun (WGS) entry which is preliminary data.</text>
</comment>
<dbReference type="SUPFAM" id="SSF50129">
    <property type="entry name" value="GroES-like"/>
    <property type="match status" value="1"/>
</dbReference>
<sequence>MKAAYLKAPYQFEIRDVELRDLKPEEVLIRVKACGYCGHDNILAKYAAEDWQPFGHELAGIVERTGETVTRLAAGDHVAVETSIFDPGADVSLNGRVDLDMNGPNFMSMGDNSMGFSEYVVAPELLCVKFSGLSFEEGAFLEPLGVAIDLIKTADIKLNDDVLVMGLGPIGLMALQMAKKSGARRVYAAQRSGADARIGLAKQFGADGVIFTDKVNLAEFAFERGGVNHVLVTSPPDTIDVATRICAVGGIVSFLGIGYGEKETFSLNSNVIHGKKLQIRASNAIPALYFPEGIGLLKAGIVDVKPLISHRFALEDAPEALKSFIADRNHGVKAMMVSE</sequence>
<dbReference type="EMBL" id="LSZW01000047">
    <property type="protein sequence ID" value="KXK66170.1"/>
    <property type="molecule type" value="Genomic_DNA"/>
</dbReference>
<accession>A0A136Q694</accession>
<keyword evidence="3" id="KW-0560">Oxidoreductase</keyword>
<dbReference type="Proteomes" id="UP000070366">
    <property type="component" value="Unassembled WGS sequence"/>
</dbReference>
<evidence type="ECO:0000313" key="6">
    <source>
        <dbReference type="EMBL" id="KXK66170.1"/>
    </source>
</evidence>
<dbReference type="GO" id="GO:0008270">
    <property type="term" value="F:zinc ion binding"/>
    <property type="evidence" value="ECO:0007669"/>
    <property type="project" value="InterPro"/>
</dbReference>
<dbReference type="InterPro" id="IPR050129">
    <property type="entry name" value="Zn_alcohol_dh"/>
</dbReference>
<evidence type="ECO:0000256" key="1">
    <source>
        <dbReference type="ARBA" id="ARBA00022723"/>
    </source>
</evidence>